<protein>
    <submittedName>
        <fullName evidence="1 3">Uncharacterized protein</fullName>
    </submittedName>
</protein>
<sequence length="97" mass="11492">MLNGKLGDVIYNAERYHVHKMELEAQNLEQAPPKKDLKTLYRQSNEPLPDSDSRWRRWAEHLEELLNRPAPLDDLEIKFEKLEESEIDCSFPSKDEI</sequence>
<dbReference type="EMBL" id="UZAM01011268">
    <property type="protein sequence ID" value="VDP15382.1"/>
    <property type="molecule type" value="Genomic_DNA"/>
</dbReference>
<evidence type="ECO:0000313" key="1">
    <source>
        <dbReference type="EMBL" id="VDP15382.1"/>
    </source>
</evidence>
<keyword evidence="2" id="KW-1185">Reference proteome</keyword>
<reference evidence="1 2" key="2">
    <citation type="submission" date="2018-11" db="EMBL/GenBank/DDBJ databases">
        <authorList>
            <consortium name="Pathogen Informatics"/>
        </authorList>
    </citation>
    <scope>NUCLEOTIDE SEQUENCE [LARGE SCALE GENOMIC DNA]</scope>
</reference>
<reference evidence="3" key="1">
    <citation type="submission" date="2016-06" db="UniProtKB">
        <authorList>
            <consortium name="WormBaseParasite"/>
        </authorList>
    </citation>
    <scope>IDENTIFICATION</scope>
</reference>
<accession>A0A183IWW4</accession>
<dbReference type="Proteomes" id="UP000270296">
    <property type="component" value="Unassembled WGS sequence"/>
</dbReference>
<dbReference type="AlphaFoldDB" id="A0A183IWW4"/>
<name>A0A183IWW4_9BILA</name>
<proteinExistence type="predicted"/>
<organism evidence="3">
    <name type="scientific">Soboliphyme baturini</name>
    <dbReference type="NCBI Taxonomy" id="241478"/>
    <lineage>
        <taxon>Eukaryota</taxon>
        <taxon>Metazoa</taxon>
        <taxon>Ecdysozoa</taxon>
        <taxon>Nematoda</taxon>
        <taxon>Enoplea</taxon>
        <taxon>Dorylaimia</taxon>
        <taxon>Dioctophymatida</taxon>
        <taxon>Dioctophymatoidea</taxon>
        <taxon>Soboliphymatidae</taxon>
        <taxon>Soboliphyme</taxon>
    </lineage>
</organism>
<evidence type="ECO:0000313" key="2">
    <source>
        <dbReference type="Proteomes" id="UP000270296"/>
    </source>
</evidence>
<evidence type="ECO:0000313" key="3">
    <source>
        <dbReference type="WBParaSite" id="SBAD_0000841201-mRNA-1"/>
    </source>
</evidence>
<dbReference type="WBParaSite" id="SBAD_0000841201-mRNA-1">
    <property type="protein sequence ID" value="SBAD_0000841201-mRNA-1"/>
    <property type="gene ID" value="SBAD_0000841201"/>
</dbReference>
<gene>
    <name evidence="1" type="ORF">SBAD_LOCUS8111</name>
</gene>